<dbReference type="InterPro" id="IPR000700">
    <property type="entry name" value="PAS-assoc_C"/>
</dbReference>
<dbReference type="CDD" id="cd00130">
    <property type="entry name" value="PAS"/>
    <property type="match status" value="1"/>
</dbReference>
<evidence type="ECO:0000313" key="16">
    <source>
        <dbReference type="Proteomes" id="UP000636888"/>
    </source>
</evidence>
<dbReference type="Gene3D" id="3.30.565.10">
    <property type="entry name" value="Histidine kinase-like ATPase, C-terminal domain"/>
    <property type="match status" value="1"/>
</dbReference>
<sequence length="518" mass="57323">MQRETILIVDDEADIALILKLQLEDAGYETVTARDGVEALEEIARRNFSLILLDIKMPRLDGLQVLERLSEQDRARGEETPVVMMTAHGSEDIAVDAMKKGALDYISKPFSTDDLLQKVEKAIALSKTREENRRLARQLEEERRKMEAVLQGMADLLVAVDTEGRVIAVSRKTETVLGLPREELIGRPVEEVLKGDIPGGELPIRTVLKSGEPSLDVGYIMHAGDVTFPVLSSASPLRDADGWLVGSVEIARDVSKLKELEQEKEDFVSMLSHDLKSPITAVVGSIDLVREEKLGLVNDDQREYLNAAVESCEEMVEMIDTLLGIHKFEAGKMRLSFREEDPAALVKKSLQRFQPIAERAGVTLIEAIDAEAPYILVDRSSFTRVLGNLLTNAVKFTQEGGEIEVSLDVVEEIDEATARISPLSYASRDLPQGGPYVRIRVRDTGCGIPADALETIFDRFVQAKNRRLGKTRGTGLGLAFCRKAMDAHRGWVWAESELGKGSVFTLLFPAIAEEEEEG</sequence>
<evidence type="ECO:0000256" key="10">
    <source>
        <dbReference type="SAM" id="Coils"/>
    </source>
</evidence>
<dbReference type="InterPro" id="IPR013656">
    <property type="entry name" value="PAS_4"/>
</dbReference>
<dbReference type="InterPro" id="IPR003594">
    <property type="entry name" value="HATPase_dom"/>
</dbReference>
<evidence type="ECO:0000259" key="13">
    <source>
        <dbReference type="PROSITE" id="PS50112"/>
    </source>
</evidence>
<feature type="domain" description="Response regulatory" evidence="12">
    <location>
        <begin position="5"/>
        <end position="123"/>
    </location>
</feature>
<reference evidence="15" key="1">
    <citation type="submission" date="2020-12" db="EMBL/GenBank/DDBJ databases">
        <title>Geomonas sp. Red875, isolated from river sediment.</title>
        <authorList>
            <person name="Xu Z."/>
            <person name="Zhang Z."/>
            <person name="Masuda Y."/>
            <person name="Itoh H."/>
            <person name="Senoo K."/>
        </authorList>
    </citation>
    <scope>NUCLEOTIDE SEQUENCE</scope>
    <source>
        <strain evidence="15">Red875</strain>
    </source>
</reference>
<name>A0A8J7M0P0_9BACT</name>
<evidence type="ECO:0000256" key="3">
    <source>
        <dbReference type="ARBA" id="ARBA00022553"/>
    </source>
</evidence>
<dbReference type="SMART" id="SM00387">
    <property type="entry name" value="HATPase_c"/>
    <property type="match status" value="1"/>
</dbReference>
<dbReference type="AlphaFoldDB" id="A0A8J7M0P0"/>
<dbReference type="NCBIfam" id="TIGR00229">
    <property type="entry name" value="sensory_box"/>
    <property type="match status" value="1"/>
</dbReference>
<dbReference type="Gene3D" id="1.10.287.130">
    <property type="match status" value="1"/>
</dbReference>
<dbReference type="EC" id="2.7.13.3" evidence="2"/>
<evidence type="ECO:0000259" key="12">
    <source>
        <dbReference type="PROSITE" id="PS50110"/>
    </source>
</evidence>
<dbReference type="InterPro" id="IPR035965">
    <property type="entry name" value="PAS-like_dom_sf"/>
</dbReference>
<dbReference type="Pfam" id="PF02518">
    <property type="entry name" value="HATPase_c"/>
    <property type="match status" value="1"/>
</dbReference>
<dbReference type="Gene3D" id="3.40.50.2300">
    <property type="match status" value="1"/>
</dbReference>
<keyword evidence="16" id="KW-1185">Reference proteome</keyword>
<dbReference type="Proteomes" id="UP000636888">
    <property type="component" value="Unassembled WGS sequence"/>
</dbReference>
<keyword evidence="7" id="KW-0805">Transcription regulation</keyword>
<dbReference type="PANTHER" id="PTHR43547:SF2">
    <property type="entry name" value="HYBRID SIGNAL TRANSDUCTION HISTIDINE KINASE C"/>
    <property type="match status" value="1"/>
</dbReference>
<dbReference type="InterPro" id="IPR036097">
    <property type="entry name" value="HisK_dim/P_sf"/>
</dbReference>
<dbReference type="InterPro" id="IPR005467">
    <property type="entry name" value="His_kinase_dom"/>
</dbReference>
<dbReference type="FunFam" id="3.30.565.10:FF:000006">
    <property type="entry name" value="Sensor histidine kinase WalK"/>
    <property type="match status" value="1"/>
</dbReference>
<evidence type="ECO:0000259" key="14">
    <source>
        <dbReference type="PROSITE" id="PS50113"/>
    </source>
</evidence>
<evidence type="ECO:0000256" key="1">
    <source>
        <dbReference type="ARBA" id="ARBA00000085"/>
    </source>
</evidence>
<keyword evidence="8" id="KW-0804">Transcription</keyword>
<evidence type="ECO:0000256" key="7">
    <source>
        <dbReference type="ARBA" id="ARBA00023015"/>
    </source>
</evidence>
<dbReference type="CDD" id="cd00082">
    <property type="entry name" value="HisKA"/>
    <property type="match status" value="1"/>
</dbReference>
<evidence type="ECO:0000313" key="15">
    <source>
        <dbReference type="EMBL" id="MBJ6726192.1"/>
    </source>
</evidence>
<dbReference type="PRINTS" id="PR00344">
    <property type="entry name" value="BCTRLSENSOR"/>
</dbReference>
<feature type="modified residue" description="4-aspartylphosphate" evidence="9">
    <location>
        <position position="54"/>
    </location>
</feature>
<comment type="caution">
    <text evidence="15">The sequence shown here is derived from an EMBL/GenBank/DDBJ whole genome shotgun (WGS) entry which is preliminary data.</text>
</comment>
<keyword evidence="5" id="KW-0418">Kinase</keyword>
<dbReference type="SMART" id="SM00091">
    <property type="entry name" value="PAS"/>
    <property type="match status" value="1"/>
</dbReference>
<dbReference type="SMART" id="SM00448">
    <property type="entry name" value="REC"/>
    <property type="match status" value="1"/>
</dbReference>
<evidence type="ECO:0000256" key="5">
    <source>
        <dbReference type="ARBA" id="ARBA00022777"/>
    </source>
</evidence>
<protein>
    <recommendedName>
        <fullName evidence="2">histidine kinase</fullName>
        <ecNumber evidence="2">2.7.13.3</ecNumber>
    </recommendedName>
</protein>
<feature type="domain" description="PAC" evidence="14">
    <location>
        <begin position="213"/>
        <end position="266"/>
    </location>
</feature>
<comment type="catalytic activity">
    <reaction evidence="1">
        <text>ATP + protein L-histidine = ADP + protein N-phospho-L-histidine.</text>
        <dbReference type="EC" id="2.7.13.3"/>
    </reaction>
</comment>
<dbReference type="InterPro" id="IPR000014">
    <property type="entry name" value="PAS"/>
</dbReference>
<dbReference type="InterPro" id="IPR011006">
    <property type="entry name" value="CheY-like_superfamily"/>
</dbReference>
<accession>A0A8J7M0P0</accession>
<keyword evidence="3 9" id="KW-0597">Phosphoprotein</keyword>
<evidence type="ECO:0000256" key="4">
    <source>
        <dbReference type="ARBA" id="ARBA00022679"/>
    </source>
</evidence>
<dbReference type="FunFam" id="3.40.50.2300:FF:000018">
    <property type="entry name" value="DNA-binding transcriptional regulator NtrC"/>
    <property type="match status" value="1"/>
</dbReference>
<dbReference type="RefSeq" id="WP_199385078.1">
    <property type="nucleotide sequence ID" value="NZ_JAEMHM010000012.1"/>
</dbReference>
<dbReference type="Pfam" id="PF08448">
    <property type="entry name" value="PAS_4"/>
    <property type="match status" value="1"/>
</dbReference>
<dbReference type="EMBL" id="JAEMHM010000012">
    <property type="protein sequence ID" value="MBJ6726192.1"/>
    <property type="molecule type" value="Genomic_DNA"/>
</dbReference>
<keyword evidence="6" id="KW-0902">Two-component regulatory system</keyword>
<dbReference type="PROSITE" id="PS50113">
    <property type="entry name" value="PAC"/>
    <property type="match status" value="1"/>
</dbReference>
<gene>
    <name evidence="15" type="ORF">JFN93_15860</name>
</gene>
<dbReference type="PROSITE" id="PS50110">
    <property type="entry name" value="RESPONSE_REGULATORY"/>
    <property type="match status" value="1"/>
</dbReference>
<evidence type="ECO:0000256" key="9">
    <source>
        <dbReference type="PROSITE-ProRule" id="PRU00169"/>
    </source>
</evidence>
<evidence type="ECO:0000259" key="11">
    <source>
        <dbReference type="PROSITE" id="PS50109"/>
    </source>
</evidence>
<dbReference type="GO" id="GO:0000155">
    <property type="term" value="F:phosphorelay sensor kinase activity"/>
    <property type="evidence" value="ECO:0007669"/>
    <property type="project" value="InterPro"/>
</dbReference>
<evidence type="ECO:0000256" key="6">
    <source>
        <dbReference type="ARBA" id="ARBA00023012"/>
    </source>
</evidence>
<dbReference type="PROSITE" id="PS50112">
    <property type="entry name" value="PAS"/>
    <property type="match status" value="1"/>
</dbReference>
<dbReference type="SMART" id="SM00388">
    <property type="entry name" value="HisKA"/>
    <property type="match status" value="1"/>
</dbReference>
<dbReference type="Gene3D" id="3.30.450.20">
    <property type="entry name" value="PAS domain"/>
    <property type="match status" value="1"/>
</dbReference>
<dbReference type="InterPro" id="IPR001789">
    <property type="entry name" value="Sig_transdc_resp-reg_receiver"/>
</dbReference>
<dbReference type="PROSITE" id="PS50109">
    <property type="entry name" value="HIS_KIN"/>
    <property type="match status" value="1"/>
</dbReference>
<dbReference type="SUPFAM" id="SSF55874">
    <property type="entry name" value="ATPase domain of HSP90 chaperone/DNA topoisomerase II/histidine kinase"/>
    <property type="match status" value="1"/>
</dbReference>
<dbReference type="InterPro" id="IPR003661">
    <property type="entry name" value="HisK_dim/P_dom"/>
</dbReference>
<dbReference type="Pfam" id="PF00512">
    <property type="entry name" value="HisKA"/>
    <property type="match status" value="1"/>
</dbReference>
<evidence type="ECO:0000256" key="2">
    <source>
        <dbReference type="ARBA" id="ARBA00012438"/>
    </source>
</evidence>
<dbReference type="SUPFAM" id="SSF52172">
    <property type="entry name" value="CheY-like"/>
    <property type="match status" value="1"/>
</dbReference>
<feature type="domain" description="Histidine kinase" evidence="11">
    <location>
        <begin position="270"/>
        <end position="512"/>
    </location>
</feature>
<evidence type="ECO:0000256" key="8">
    <source>
        <dbReference type="ARBA" id="ARBA00023163"/>
    </source>
</evidence>
<organism evidence="15 16">
    <name type="scientific">Geomesophilobacter sediminis</name>
    <dbReference type="NCBI Taxonomy" id="2798584"/>
    <lineage>
        <taxon>Bacteria</taxon>
        <taxon>Pseudomonadati</taxon>
        <taxon>Thermodesulfobacteriota</taxon>
        <taxon>Desulfuromonadia</taxon>
        <taxon>Geobacterales</taxon>
        <taxon>Geobacteraceae</taxon>
        <taxon>Geomesophilobacter</taxon>
    </lineage>
</organism>
<dbReference type="SUPFAM" id="SSF55785">
    <property type="entry name" value="PYP-like sensor domain (PAS domain)"/>
    <property type="match status" value="1"/>
</dbReference>
<keyword evidence="4" id="KW-0808">Transferase</keyword>
<keyword evidence="10" id="KW-0175">Coiled coil</keyword>
<dbReference type="PANTHER" id="PTHR43547">
    <property type="entry name" value="TWO-COMPONENT HISTIDINE KINASE"/>
    <property type="match status" value="1"/>
</dbReference>
<dbReference type="InterPro" id="IPR004358">
    <property type="entry name" value="Sig_transdc_His_kin-like_C"/>
</dbReference>
<feature type="domain" description="PAS" evidence="13">
    <location>
        <begin position="142"/>
        <end position="187"/>
    </location>
</feature>
<dbReference type="InterPro" id="IPR036890">
    <property type="entry name" value="HATPase_C_sf"/>
</dbReference>
<dbReference type="SUPFAM" id="SSF47384">
    <property type="entry name" value="Homodimeric domain of signal transducing histidine kinase"/>
    <property type="match status" value="1"/>
</dbReference>
<dbReference type="Pfam" id="PF00072">
    <property type="entry name" value="Response_reg"/>
    <property type="match status" value="1"/>
</dbReference>
<feature type="coiled-coil region" evidence="10">
    <location>
        <begin position="122"/>
        <end position="156"/>
    </location>
</feature>
<proteinExistence type="predicted"/>